<dbReference type="RefSeq" id="WP_148462920.1">
    <property type="nucleotide sequence ID" value="NZ_JAAIPU010000005.1"/>
</dbReference>
<proteinExistence type="predicted"/>
<evidence type="ECO:0000313" key="1">
    <source>
        <dbReference type="EMBL" id="NSG86399.1"/>
    </source>
</evidence>
<protein>
    <submittedName>
        <fullName evidence="1">Uncharacterized protein</fullName>
    </submittedName>
</protein>
<evidence type="ECO:0000313" key="2">
    <source>
        <dbReference type="Proteomes" id="UP001644719"/>
    </source>
</evidence>
<dbReference type="Proteomes" id="UP001644719">
    <property type="component" value="Unassembled WGS sequence"/>
</dbReference>
<comment type="caution">
    <text evidence="1">The sequence shown here is derived from an EMBL/GenBank/DDBJ whole genome shotgun (WGS) entry which is preliminary data.</text>
</comment>
<organism evidence="1 2">
    <name type="scientific">Blautia faecis</name>
    <dbReference type="NCBI Taxonomy" id="871665"/>
    <lineage>
        <taxon>Bacteria</taxon>
        <taxon>Bacillati</taxon>
        <taxon>Bacillota</taxon>
        <taxon>Clostridia</taxon>
        <taxon>Lachnospirales</taxon>
        <taxon>Lachnospiraceae</taxon>
        <taxon>Blautia</taxon>
    </lineage>
</organism>
<gene>
    <name evidence="1" type="ORF">G5B17_13510</name>
</gene>
<dbReference type="EMBL" id="JAAITS010000039">
    <property type="protein sequence ID" value="NSG86399.1"/>
    <property type="molecule type" value="Genomic_DNA"/>
</dbReference>
<reference evidence="1 2" key="1">
    <citation type="journal article" date="2020" name="Cell Host Microbe">
        <title>Functional and Genomic Variation between Human-Derived Isolates of Lachnospiraceae Reveals Inter- and Intra-Species Diversity.</title>
        <authorList>
            <person name="Sorbara M.T."/>
            <person name="Littmann E.R."/>
            <person name="Fontana E."/>
            <person name="Moody T.U."/>
            <person name="Kohout C.E."/>
            <person name="Gjonbalaj M."/>
            <person name="Eaton V."/>
            <person name="Seok R."/>
            <person name="Leiner I.M."/>
            <person name="Pamer E.G."/>
        </authorList>
    </citation>
    <scope>NUCLEOTIDE SEQUENCE [LARGE SCALE GENOMIC DNA]</scope>
    <source>
        <strain evidence="1 2">MSK.17.74</strain>
    </source>
</reference>
<keyword evidence="2" id="KW-1185">Reference proteome</keyword>
<name>A0ABX2H883_9FIRM</name>
<accession>A0ABX2H883</accession>
<sequence length="61" mass="6978">MDKNVIRRGEIVSDSGKLYSVIGVLGTVMYIQETDAGNKKVDYQLKEIEPLFRKIEYVKKA</sequence>